<dbReference type="HOGENOM" id="CLU_2501469_0_0_1"/>
<evidence type="ECO:0000313" key="3">
    <source>
        <dbReference type="Proteomes" id="UP000026960"/>
    </source>
</evidence>
<accession>A0A0D3EM36</accession>
<dbReference type="EnsemblPlants" id="OBART01G10390.1">
    <property type="protein sequence ID" value="OBART01G10390.1"/>
    <property type="gene ID" value="OBART01G10390"/>
</dbReference>
<feature type="transmembrane region" description="Helical" evidence="1">
    <location>
        <begin position="36"/>
        <end position="53"/>
    </location>
</feature>
<organism evidence="2">
    <name type="scientific">Oryza barthii</name>
    <dbReference type="NCBI Taxonomy" id="65489"/>
    <lineage>
        <taxon>Eukaryota</taxon>
        <taxon>Viridiplantae</taxon>
        <taxon>Streptophyta</taxon>
        <taxon>Embryophyta</taxon>
        <taxon>Tracheophyta</taxon>
        <taxon>Spermatophyta</taxon>
        <taxon>Magnoliopsida</taxon>
        <taxon>Liliopsida</taxon>
        <taxon>Poales</taxon>
        <taxon>Poaceae</taxon>
        <taxon>BOP clade</taxon>
        <taxon>Oryzoideae</taxon>
        <taxon>Oryzeae</taxon>
        <taxon>Oryzinae</taxon>
        <taxon>Oryza</taxon>
    </lineage>
</organism>
<keyword evidence="1" id="KW-1133">Transmembrane helix</keyword>
<name>A0A0D3EM36_9ORYZ</name>
<protein>
    <submittedName>
        <fullName evidence="2">Uncharacterized protein</fullName>
    </submittedName>
</protein>
<dbReference type="Proteomes" id="UP000026960">
    <property type="component" value="Chromosome 1"/>
</dbReference>
<sequence length="86" mass="9696">MEINYYYYKLIFRFSLHFSLSSIGDDEQPTTMEINYYYYKVGGIAALSTALLARQHDLCISVVECTRFLAGSVLAVFVGVLALSSH</sequence>
<reference evidence="2" key="2">
    <citation type="submission" date="2015-03" db="UniProtKB">
        <authorList>
            <consortium name="EnsemblPlants"/>
        </authorList>
    </citation>
    <scope>IDENTIFICATION</scope>
</reference>
<keyword evidence="3" id="KW-1185">Reference proteome</keyword>
<evidence type="ECO:0000313" key="2">
    <source>
        <dbReference type="EnsemblPlants" id="OBART01G10390.1"/>
    </source>
</evidence>
<evidence type="ECO:0000256" key="1">
    <source>
        <dbReference type="SAM" id="Phobius"/>
    </source>
</evidence>
<dbReference type="PaxDb" id="65489-OBART01G10390.1"/>
<keyword evidence="1" id="KW-0812">Transmembrane</keyword>
<feature type="transmembrane region" description="Helical" evidence="1">
    <location>
        <begin position="65"/>
        <end position="84"/>
    </location>
</feature>
<keyword evidence="1" id="KW-0472">Membrane</keyword>
<dbReference type="AlphaFoldDB" id="A0A0D3EM36"/>
<dbReference type="Gramene" id="OBART01G10390.1">
    <property type="protein sequence ID" value="OBART01G10390.1"/>
    <property type="gene ID" value="OBART01G10390"/>
</dbReference>
<proteinExistence type="predicted"/>
<reference evidence="2" key="1">
    <citation type="journal article" date="2009" name="Rice">
        <title>De Novo Next Generation Sequencing of Plant Genomes.</title>
        <authorList>
            <person name="Rounsley S."/>
            <person name="Marri P.R."/>
            <person name="Yu Y."/>
            <person name="He R."/>
            <person name="Sisneros N."/>
            <person name="Goicoechea J.L."/>
            <person name="Lee S.J."/>
            <person name="Angelova A."/>
            <person name="Kudrna D."/>
            <person name="Luo M."/>
            <person name="Affourtit J."/>
            <person name="Desany B."/>
            <person name="Knight J."/>
            <person name="Niazi F."/>
            <person name="Egholm M."/>
            <person name="Wing R.A."/>
        </authorList>
    </citation>
    <scope>NUCLEOTIDE SEQUENCE [LARGE SCALE GENOMIC DNA]</scope>
    <source>
        <strain evidence="2">cv. IRGC 105608</strain>
    </source>
</reference>